<dbReference type="Pfam" id="PF09339">
    <property type="entry name" value="HTH_IclR"/>
    <property type="match status" value="1"/>
</dbReference>
<dbReference type="EMBL" id="JACHWU010000003">
    <property type="protein sequence ID" value="MBB3051624.1"/>
    <property type="molecule type" value="Genomic_DNA"/>
</dbReference>
<dbReference type="GO" id="GO:0003700">
    <property type="term" value="F:DNA-binding transcription factor activity"/>
    <property type="evidence" value="ECO:0007669"/>
    <property type="project" value="TreeGrafter"/>
</dbReference>
<dbReference type="GO" id="GO:0003677">
    <property type="term" value="F:DNA binding"/>
    <property type="evidence" value="ECO:0007669"/>
    <property type="project" value="UniProtKB-KW"/>
</dbReference>
<name>A0A839S2T9_9PSEU</name>
<feature type="domain" description="HTH iclR-type" evidence="4">
    <location>
        <begin position="10"/>
        <end position="71"/>
    </location>
</feature>
<dbReference type="InterPro" id="IPR036390">
    <property type="entry name" value="WH_DNA-bd_sf"/>
</dbReference>
<dbReference type="SMART" id="SM00346">
    <property type="entry name" value="HTH_ICLR"/>
    <property type="match status" value="1"/>
</dbReference>
<dbReference type="GO" id="GO:0045892">
    <property type="term" value="P:negative regulation of DNA-templated transcription"/>
    <property type="evidence" value="ECO:0007669"/>
    <property type="project" value="TreeGrafter"/>
</dbReference>
<dbReference type="Gene3D" id="3.30.450.40">
    <property type="match status" value="1"/>
</dbReference>
<dbReference type="Pfam" id="PF01614">
    <property type="entry name" value="IclR_C"/>
    <property type="match status" value="1"/>
</dbReference>
<dbReference type="SUPFAM" id="SSF55781">
    <property type="entry name" value="GAF domain-like"/>
    <property type="match status" value="1"/>
</dbReference>
<organism evidence="6 7">
    <name type="scientific">Prauserella isguenensis</name>
    <dbReference type="NCBI Taxonomy" id="1470180"/>
    <lineage>
        <taxon>Bacteria</taxon>
        <taxon>Bacillati</taxon>
        <taxon>Actinomycetota</taxon>
        <taxon>Actinomycetes</taxon>
        <taxon>Pseudonocardiales</taxon>
        <taxon>Pseudonocardiaceae</taxon>
        <taxon>Prauserella</taxon>
    </lineage>
</organism>
<keyword evidence="1" id="KW-0805">Transcription regulation</keyword>
<dbReference type="InterPro" id="IPR014757">
    <property type="entry name" value="Tscrpt_reg_IclR_C"/>
</dbReference>
<dbReference type="InterPro" id="IPR036388">
    <property type="entry name" value="WH-like_DNA-bd_sf"/>
</dbReference>
<feature type="domain" description="IclR-ED" evidence="5">
    <location>
        <begin position="72"/>
        <end position="255"/>
    </location>
</feature>
<dbReference type="InterPro" id="IPR005471">
    <property type="entry name" value="Tscrpt_reg_IclR_N"/>
</dbReference>
<proteinExistence type="predicted"/>
<dbReference type="InterPro" id="IPR029016">
    <property type="entry name" value="GAF-like_dom_sf"/>
</dbReference>
<dbReference type="InterPro" id="IPR050707">
    <property type="entry name" value="HTH_MetabolicPath_Reg"/>
</dbReference>
<dbReference type="PANTHER" id="PTHR30136">
    <property type="entry name" value="HELIX-TURN-HELIX TRANSCRIPTIONAL REGULATOR, ICLR FAMILY"/>
    <property type="match status" value="1"/>
</dbReference>
<dbReference type="PANTHER" id="PTHR30136:SF24">
    <property type="entry name" value="HTH-TYPE TRANSCRIPTIONAL REPRESSOR ALLR"/>
    <property type="match status" value="1"/>
</dbReference>
<dbReference type="Gene3D" id="1.10.10.10">
    <property type="entry name" value="Winged helix-like DNA-binding domain superfamily/Winged helix DNA-binding domain"/>
    <property type="match status" value="1"/>
</dbReference>
<keyword evidence="7" id="KW-1185">Reference proteome</keyword>
<evidence type="ECO:0000259" key="5">
    <source>
        <dbReference type="PROSITE" id="PS51078"/>
    </source>
</evidence>
<dbReference type="RefSeq" id="WP_183654133.1">
    <property type="nucleotide sequence ID" value="NZ_JACHWU010000003.1"/>
</dbReference>
<accession>A0A839S2T9</accession>
<evidence type="ECO:0000256" key="1">
    <source>
        <dbReference type="ARBA" id="ARBA00023015"/>
    </source>
</evidence>
<protein>
    <submittedName>
        <fullName evidence="6">DNA-binding IclR family transcriptional regulator</fullName>
    </submittedName>
</protein>
<dbReference type="Proteomes" id="UP000550714">
    <property type="component" value="Unassembled WGS sequence"/>
</dbReference>
<keyword evidence="3" id="KW-0804">Transcription</keyword>
<keyword evidence="2 6" id="KW-0238">DNA-binding</keyword>
<dbReference type="PROSITE" id="PS51077">
    <property type="entry name" value="HTH_ICLR"/>
    <property type="match status" value="1"/>
</dbReference>
<reference evidence="6 7" key="1">
    <citation type="submission" date="2020-08" db="EMBL/GenBank/DDBJ databases">
        <title>Genomic Encyclopedia of Type Strains, Phase III (KMG-III): the genomes of soil and plant-associated and newly described type strains.</title>
        <authorList>
            <person name="Whitman W."/>
        </authorList>
    </citation>
    <scope>NUCLEOTIDE SEQUENCE [LARGE SCALE GENOMIC DNA]</scope>
    <source>
        <strain evidence="6 7">CECT 8577</strain>
    </source>
</reference>
<sequence>MSGNVSTPGASVVSRVLAVLYAFDNGHRRLGVTDLARRADLPVPTVHRLLRELVAGEALTRDAEGRYAIGRRLWDVGMLAPEQTELQQVASPFLSDIHAATRATVHLAVRDGREVLYLDRLSGRASVPVVSRAGSRLPLHATGVGKVLLAHAPAELRDDYLAAELRRPTVHTIIHPERLRRQLAAVRREGYATTEDEMTLGACSIAVPILRRASADGVPEVAAALGIVVPTLKRERTRLLAALQVAARGIGRSLP</sequence>
<dbReference type="PROSITE" id="PS51078">
    <property type="entry name" value="ICLR_ED"/>
    <property type="match status" value="1"/>
</dbReference>
<evidence type="ECO:0000313" key="7">
    <source>
        <dbReference type="Proteomes" id="UP000550714"/>
    </source>
</evidence>
<dbReference type="SUPFAM" id="SSF46785">
    <property type="entry name" value="Winged helix' DNA-binding domain"/>
    <property type="match status" value="1"/>
</dbReference>
<dbReference type="AlphaFoldDB" id="A0A839S2T9"/>
<gene>
    <name evidence="6" type="ORF">FHS23_002653</name>
</gene>
<comment type="caution">
    <text evidence="6">The sequence shown here is derived from an EMBL/GenBank/DDBJ whole genome shotgun (WGS) entry which is preliminary data.</text>
</comment>
<evidence type="ECO:0000313" key="6">
    <source>
        <dbReference type="EMBL" id="MBB3051624.1"/>
    </source>
</evidence>
<evidence type="ECO:0000256" key="2">
    <source>
        <dbReference type="ARBA" id="ARBA00023125"/>
    </source>
</evidence>
<evidence type="ECO:0000256" key="3">
    <source>
        <dbReference type="ARBA" id="ARBA00023163"/>
    </source>
</evidence>
<evidence type="ECO:0000259" key="4">
    <source>
        <dbReference type="PROSITE" id="PS51077"/>
    </source>
</evidence>